<dbReference type="AlphaFoldDB" id="A0A8X9A2Z8"/>
<dbReference type="Pfam" id="PF01556">
    <property type="entry name" value="DnaJ_C"/>
    <property type="match status" value="1"/>
</dbReference>
<dbReference type="InterPro" id="IPR002939">
    <property type="entry name" value="DnaJ_C"/>
</dbReference>
<gene>
    <name evidence="3" type="ORF">SASPL_111041</name>
</gene>
<evidence type="ECO:0000313" key="4">
    <source>
        <dbReference type="Proteomes" id="UP000298416"/>
    </source>
</evidence>
<organism evidence="3">
    <name type="scientific">Salvia splendens</name>
    <name type="common">Scarlet sage</name>
    <dbReference type="NCBI Taxonomy" id="180675"/>
    <lineage>
        <taxon>Eukaryota</taxon>
        <taxon>Viridiplantae</taxon>
        <taxon>Streptophyta</taxon>
        <taxon>Embryophyta</taxon>
        <taxon>Tracheophyta</taxon>
        <taxon>Spermatophyta</taxon>
        <taxon>Magnoliopsida</taxon>
        <taxon>eudicotyledons</taxon>
        <taxon>Gunneridae</taxon>
        <taxon>Pentapetalae</taxon>
        <taxon>asterids</taxon>
        <taxon>lamiids</taxon>
        <taxon>Lamiales</taxon>
        <taxon>Lamiaceae</taxon>
        <taxon>Nepetoideae</taxon>
        <taxon>Mentheae</taxon>
        <taxon>Salviinae</taxon>
        <taxon>Salvia</taxon>
        <taxon>Salvia subgen. Calosphace</taxon>
        <taxon>core Calosphace</taxon>
    </lineage>
</organism>
<evidence type="ECO:0000256" key="1">
    <source>
        <dbReference type="SAM" id="MobiDB-lite"/>
    </source>
</evidence>
<feature type="compositionally biased region" description="Basic residues" evidence="1">
    <location>
        <begin position="59"/>
        <end position="71"/>
    </location>
</feature>
<proteinExistence type="predicted"/>
<evidence type="ECO:0000259" key="2">
    <source>
        <dbReference type="Pfam" id="PF01556"/>
    </source>
</evidence>
<dbReference type="Gene3D" id="2.60.260.20">
    <property type="entry name" value="Urease metallochaperone UreE, N-terminal domain"/>
    <property type="match status" value="1"/>
</dbReference>
<accession>A0A8X9A2Z8</accession>
<dbReference type="Proteomes" id="UP000298416">
    <property type="component" value="Unassembled WGS sequence"/>
</dbReference>
<reference evidence="3" key="1">
    <citation type="submission" date="2018-01" db="EMBL/GenBank/DDBJ databases">
        <authorList>
            <person name="Mao J.F."/>
        </authorList>
    </citation>
    <scope>NUCLEOTIDE SEQUENCE</scope>
    <source>
        <strain evidence="3">Huo1</strain>
        <tissue evidence="3">Leaf</tissue>
    </source>
</reference>
<feature type="compositionally biased region" description="Gly residues" evidence="1">
    <location>
        <begin position="45"/>
        <end position="56"/>
    </location>
</feature>
<dbReference type="GO" id="GO:0006457">
    <property type="term" value="P:protein folding"/>
    <property type="evidence" value="ECO:0007669"/>
    <property type="project" value="InterPro"/>
</dbReference>
<name>A0A8X9A2Z8_SALSN</name>
<comment type="caution">
    <text evidence="3">The sequence shown here is derived from an EMBL/GenBank/DDBJ whole genome shotgun (WGS) entry which is preliminary data.</text>
</comment>
<evidence type="ECO:0000313" key="3">
    <source>
        <dbReference type="EMBL" id="KAG6426807.1"/>
    </source>
</evidence>
<dbReference type="EMBL" id="PNBA02000004">
    <property type="protein sequence ID" value="KAG6426807.1"/>
    <property type="molecule type" value="Genomic_DNA"/>
</dbReference>
<reference evidence="3" key="2">
    <citation type="submission" date="2020-08" db="EMBL/GenBank/DDBJ databases">
        <title>Plant Genome Project.</title>
        <authorList>
            <person name="Zhang R.-G."/>
        </authorList>
    </citation>
    <scope>NUCLEOTIDE SEQUENCE</scope>
    <source>
        <strain evidence="3">Huo1</strain>
        <tissue evidence="3">Leaf</tissue>
    </source>
</reference>
<feature type="compositionally biased region" description="Low complexity" evidence="1">
    <location>
        <begin position="12"/>
        <end position="22"/>
    </location>
</feature>
<keyword evidence="4" id="KW-1185">Reference proteome</keyword>
<feature type="region of interest" description="Disordered" evidence="1">
    <location>
        <begin position="1"/>
        <end position="75"/>
    </location>
</feature>
<feature type="domain" description="Chaperone DnaJ C-terminal" evidence="2">
    <location>
        <begin position="158"/>
        <end position="202"/>
    </location>
</feature>
<sequence length="253" mass="27020">MLKITSQNAEVMSSLSMASSPKSPGPKSPGQNSSLVFEHNHVKAPGGGHSAAGGGMAVRHVRRSHSGKAVRVKKDGAGSKETWGKLLDTDGESFLDGNVSHCGVSDLEEAEEAARCLCGDLAMALSVFDEMPEKDVVSWTSMVSGELQVIGEAADDYEGMQNGQKVTFPGEADEAPDMVTGDIVFVLQQKEYPKFQRKGSFLSSHTLENDQGCSNRSGAVSWVAGCSLPIRKLGWGYKSYIRTMLISAVIFIC</sequence>
<protein>
    <recommendedName>
        <fullName evidence="2">Chaperone DnaJ C-terminal domain-containing protein</fullName>
    </recommendedName>
</protein>
<dbReference type="InterPro" id="IPR044713">
    <property type="entry name" value="DNJA1/2-like"/>
</dbReference>
<dbReference type="PANTHER" id="PTHR43888">
    <property type="entry name" value="DNAJ-LIKE-2, ISOFORM A-RELATED"/>
    <property type="match status" value="1"/>
</dbReference>
<dbReference type="GO" id="GO:0030544">
    <property type="term" value="F:Hsp70 protein binding"/>
    <property type="evidence" value="ECO:0007669"/>
    <property type="project" value="InterPro"/>
</dbReference>
<feature type="compositionally biased region" description="Polar residues" evidence="1">
    <location>
        <begin position="1"/>
        <end position="11"/>
    </location>
</feature>